<organism evidence="1 2">
    <name type="scientific">Triparma laevis f. inornata</name>
    <dbReference type="NCBI Taxonomy" id="1714386"/>
    <lineage>
        <taxon>Eukaryota</taxon>
        <taxon>Sar</taxon>
        <taxon>Stramenopiles</taxon>
        <taxon>Ochrophyta</taxon>
        <taxon>Bolidophyceae</taxon>
        <taxon>Parmales</taxon>
        <taxon>Triparmaceae</taxon>
        <taxon>Triparma</taxon>
    </lineage>
</organism>
<dbReference type="Pfam" id="PF13920">
    <property type="entry name" value="zf-C3HC4_3"/>
    <property type="match status" value="1"/>
</dbReference>
<dbReference type="SUPFAM" id="SSF57850">
    <property type="entry name" value="RING/U-box"/>
    <property type="match status" value="1"/>
</dbReference>
<reference evidence="2" key="1">
    <citation type="journal article" date="2023" name="Commun. Biol.">
        <title>Genome analysis of Parmales, the sister group of diatoms, reveals the evolutionary specialization of diatoms from phago-mixotrophs to photoautotrophs.</title>
        <authorList>
            <person name="Ban H."/>
            <person name="Sato S."/>
            <person name="Yoshikawa S."/>
            <person name="Yamada K."/>
            <person name="Nakamura Y."/>
            <person name="Ichinomiya M."/>
            <person name="Sato N."/>
            <person name="Blanc-Mathieu R."/>
            <person name="Endo H."/>
            <person name="Kuwata A."/>
            <person name="Ogata H."/>
        </authorList>
    </citation>
    <scope>NUCLEOTIDE SEQUENCE [LARGE SCALE GENOMIC DNA]</scope>
</reference>
<sequence length="69" mass="7715">MKGKEEEYVDLCVICLVNAPDAQIRPCGHSMICRDCTRGAGDYEYMVKLRALAKLCSPEFFHDSSGKTL</sequence>
<dbReference type="InterPro" id="IPR013083">
    <property type="entry name" value="Znf_RING/FYVE/PHD"/>
</dbReference>
<accession>A0A9W7EWY7</accession>
<comment type="caution">
    <text evidence="1">The sequence shown here is derived from an EMBL/GenBank/DDBJ whole genome shotgun (WGS) entry which is preliminary data.</text>
</comment>
<evidence type="ECO:0008006" key="3">
    <source>
        <dbReference type="Google" id="ProtNLM"/>
    </source>
</evidence>
<proteinExistence type="predicted"/>
<protein>
    <recommendedName>
        <fullName evidence="3">RING-type domain-containing protein</fullName>
    </recommendedName>
</protein>
<dbReference type="AlphaFoldDB" id="A0A9W7EWY7"/>
<dbReference type="EMBL" id="BLQM01000520">
    <property type="protein sequence ID" value="GMH93350.1"/>
    <property type="molecule type" value="Genomic_DNA"/>
</dbReference>
<evidence type="ECO:0000313" key="1">
    <source>
        <dbReference type="EMBL" id="GMH93350.1"/>
    </source>
</evidence>
<dbReference type="Gene3D" id="3.30.40.10">
    <property type="entry name" value="Zinc/RING finger domain, C3HC4 (zinc finger)"/>
    <property type="match status" value="1"/>
</dbReference>
<dbReference type="Proteomes" id="UP001162640">
    <property type="component" value="Unassembled WGS sequence"/>
</dbReference>
<evidence type="ECO:0000313" key="2">
    <source>
        <dbReference type="Proteomes" id="UP001162640"/>
    </source>
</evidence>
<name>A0A9W7EWY7_9STRA</name>
<gene>
    <name evidence="1" type="ORF">TL16_g12605</name>
</gene>